<dbReference type="Proteomes" id="UP000232101">
    <property type="component" value="Unassembled WGS sequence"/>
</dbReference>
<feature type="domain" description="SLH" evidence="3">
    <location>
        <begin position="316"/>
        <end position="379"/>
    </location>
</feature>
<gene>
    <name evidence="4" type="ORF">CWD94_26820</name>
</gene>
<evidence type="ECO:0000313" key="4">
    <source>
        <dbReference type="EMBL" id="PJO40686.1"/>
    </source>
</evidence>
<comment type="caution">
    <text evidence="4">The sequence shown here is derived from an EMBL/GenBank/DDBJ whole genome shotgun (WGS) entry which is preliminary data.</text>
</comment>
<dbReference type="Pfam" id="PF00395">
    <property type="entry name" value="SLH"/>
    <property type="match status" value="3"/>
</dbReference>
<evidence type="ECO:0000259" key="3">
    <source>
        <dbReference type="PROSITE" id="PS51272"/>
    </source>
</evidence>
<dbReference type="AlphaFoldDB" id="A0A2M9PXZ8"/>
<evidence type="ECO:0000313" key="5">
    <source>
        <dbReference type="Proteomes" id="UP000232101"/>
    </source>
</evidence>
<feature type="domain" description="SLH" evidence="3">
    <location>
        <begin position="381"/>
        <end position="440"/>
    </location>
</feature>
<keyword evidence="2" id="KW-0812">Transmembrane</keyword>
<protein>
    <recommendedName>
        <fullName evidence="3">SLH domain-containing protein</fullName>
    </recommendedName>
</protein>
<name>A0A2M9PXZ8_9BACI</name>
<keyword evidence="2" id="KW-0472">Membrane</keyword>
<keyword evidence="2" id="KW-1133">Transmembrane helix</keyword>
<dbReference type="EMBL" id="PHQY01000706">
    <property type="protein sequence ID" value="PJO40686.1"/>
    <property type="molecule type" value="Genomic_DNA"/>
</dbReference>
<dbReference type="InterPro" id="IPR051465">
    <property type="entry name" value="Cell_Envelope_Struct_Comp"/>
</dbReference>
<dbReference type="PROSITE" id="PS51272">
    <property type="entry name" value="SLH"/>
    <property type="match status" value="3"/>
</dbReference>
<dbReference type="PANTHER" id="PTHR43308:SF5">
    <property type="entry name" value="S-LAYER PROTEIN _ PEPTIDOGLYCAN ENDO-BETA-N-ACETYLGLUCOSAMINIDASE"/>
    <property type="match status" value="1"/>
</dbReference>
<reference evidence="4 5" key="1">
    <citation type="submission" date="2017-11" db="EMBL/GenBank/DDBJ databases">
        <title>Bacterial isolate from king chilli rhizosphere.</title>
        <authorList>
            <person name="Takhelmayum P."/>
            <person name="Sarangthem I."/>
        </authorList>
    </citation>
    <scope>NUCLEOTIDE SEQUENCE [LARGE SCALE GENOMIC DNA]</scope>
    <source>
        <strain evidence="5">t26</strain>
    </source>
</reference>
<keyword evidence="1" id="KW-0732">Signal</keyword>
<feature type="domain" description="SLH" evidence="3">
    <location>
        <begin position="258"/>
        <end position="315"/>
    </location>
</feature>
<accession>A0A2M9PXZ8</accession>
<feature type="transmembrane region" description="Helical" evidence="2">
    <location>
        <begin position="37"/>
        <end position="55"/>
    </location>
</feature>
<evidence type="ECO:0000256" key="1">
    <source>
        <dbReference type="ARBA" id="ARBA00022729"/>
    </source>
</evidence>
<proteinExistence type="predicted"/>
<evidence type="ECO:0000256" key="2">
    <source>
        <dbReference type="SAM" id="Phobius"/>
    </source>
</evidence>
<sequence length="440" mass="49044">MLSSLLEKYLFFLELIANIFTYNKIRRREMDFYKKWLNIAIIFILSFSLLSPAALADTQQVETSDLATSDLESSSTINNQVNDEEAPVRVPFYEGENVAHVMANTNKDNKDGSVAEITIENGSNKAMITSETIQKYLEKNIKNFVIQSEKNFKIEVPTSIFKGINLAEKDQVIVSVTKGDKNKQFTVTFEIEDTNGKSKSISIDKEYLKVTLPAANKLKANTVVLQLDGGEYKPVPHKIVNGEIVLFTKTSGTFVLKESTVTYKDIEDLVYKEEIEFLASRHVIQGTTSEAFEANISITRAQFAAFVSRALGLQAIGENPFDDTKGKWYATEIQALYEAGITKGSTASTFNPEKPITRQQAAAMMARILEYVNADVKAGEEINFKDANNISSEYLPYIKLLNSLDIMTGMQDGSFDPTTSITRGQTAKILKRTLIIAGIM</sequence>
<dbReference type="PANTHER" id="PTHR43308">
    <property type="entry name" value="OUTER MEMBRANE PROTEIN ALPHA-RELATED"/>
    <property type="match status" value="1"/>
</dbReference>
<dbReference type="InterPro" id="IPR001119">
    <property type="entry name" value="SLH_dom"/>
</dbReference>
<organism evidence="4 5">
    <name type="scientific">Lysinibacillus xylanilyticus</name>
    <dbReference type="NCBI Taxonomy" id="582475"/>
    <lineage>
        <taxon>Bacteria</taxon>
        <taxon>Bacillati</taxon>
        <taxon>Bacillota</taxon>
        <taxon>Bacilli</taxon>
        <taxon>Bacillales</taxon>
        <taxon>Bacillaceae</taxon>
        <taxon>Lysinibacillus</taxon>
    </lineage>
</organism>